<sequence length="143" mass="15950">MKSVTYAHAHTILYVDDDRDDLLLLREAIDHIDGQFTLLEASDGIDGLERLQALKAAGALPCLIVLDINMPRMDGRKTFQLIRQDPELADVPVVIFSTSSSELDKLFFRGKNVEYITKPIRFDQLVSVAGRLLEVCAAHVAAR</sequence>
<dbReference type="EMBL" id="BAABGY010000002">
    <property type="protein sequence ID" value="GAA4322453.1"/>
    <property type="molecule type" value="Genomic_DNA"/>
</dbReference>
<accession>A0ABP8GE63</accession>
<feature type="domain" description="Response regulatory" evidence="2">
    <location>
        <begin position="11"/>
        <end position="133"/>
    </location>
</feature>
<evidence type="ECO:0000256" key="1">
    <source>
        <dbReference type="PROSITE-ProRule" id="PRU00169"/>
    </source>
</evidence>
<name>A0ABP8GE63_9BACT</name>
<dbReference type="InterPro" id="IPR011006">
    <property type="entry name" value="CheY-like_superfamily"/>
</dbReference>
<dbReference type="Proteomes" id="UP001501725">
    <property type="component" value="Unassembled WGS sequence"/>
</dbReference>
<comment type="caution">
    <text evidence="3">The sequence shown here is derived from an EMBL/GenBank/DDBJ whole genome shotgun (WGS) entry which is preliminary data.</text>
</comment>
<dbReference type="PANTHER" id="PTHR44520">
    <property type="entry name" value="RESPONSE REGULATOR RCP1-RELATED"/>
    <property type="match status" value="1"/>
</dbReference>
<dbReference type="Gene3D" id="3.40.50.2300">
    <property type="match status" value="1"/>
</dbReference>
<dbReference type="PROSITE" id="PS50110">
    <property type="entry name" value="RESPONSE_REGULATORY"/>
    <property type="match status" value="1"/>
</dbReference>
<feature type="modified residue" description="4-aspartylphosphate" evidence="1">
    <location>
        <position position="67"/>
    </location>
</feature>
<keyword evidence="1" id="KW-0597">Phosphoprotein</keyword>
<proteinExistence type="predicted"/>
<dbReference type="PANTHER" id="PTHR44520:SF2">
    <property type="entry name" value="RESPONSE REGULATOR RCP1"/>
    <property type="match status" value="1"/>
</dbReference>
<dbReference type="RefSeq" id="WP_345253709.1">
    <property type="nucleotide sequence ID" value="NZ_BAABGY010000002.1"/>
</dbReference>
<organism evidence="3 4">
    <name type="scientific">Flaviaesturariibacter amylovorans</name>
    <dbReference type="NCBI Taxonomy" id="1084520"/>
    <lineage>
        <taxon>Bacteria</taxon>
        <taxon>Pseudomonadati</taxon>
        <taxon>Bacteroidota</taxon>
        <taxon>Chitinophagia</taxon>
        <taxon>Chitinophagales</taxon>
        <taxon>Chitinophagaceae</taxon>
        <taxon>Flaviaestuariibacter</taxon>
    </lineage>
</organism>
<dbReference type="SMART" id="SM00448">
    <property type="entry name" value="REC"/>
    <property type="match status" value="1"/>
</dbReference>
<reference evidence="4" key="1">
    <citation type="journal article" date="2019" name="Int. J. Syst. Evol. Microbiol.">
        <title>The Global Catalogue of Microorganisms (GCM) 10K type strain sequencing project: providing services to taxonomists for standard genome sequencing and annotation.</title>
        <authorList>
            <consortium name="The Broad Institute Genomics Platform"/>
            <consortium name="The Broad Institute Genome Sequencing Center for Infectious Disease"/>
            <person name="Wu L."/>
            <person name="Ma J."/>
        </authorList>
    </citation>
    <scope>NUCLEOTIDE SEQUENCE [LARGE SCALE GENOMIC DNA]</scope>
    <source>
        <strain evidence="4">JCM 17919</strain>
    </source>
</reference>
<dbReference type="InterPro" id="IPR052893">
    <property type="entry name" value="TCS_response_regulator"/>
</dbReference>
<keyword evidence="4" id="KW-1185">Reference proteome</keyword>
<evidence type="ECO:0000259" key="2">
    <source>
        <dbReference type="PROSITE" id="PS50110"/>
    </source>
</evidence>
<evidence type="ECO:0000313" key="3">
    <source>
        <dbReference type="EMBL" id="GAA4322453.1"/>
    </source>
</evidence>
<protein>
    <submittedName>
        <fullName evidence="3">Response regulator</fullName>
    </submittedName>
</protein>
<dbReference type="InterPro" id="IPR001789">
    <property type="entry name" value="Sig_transdc_resp-reg_receiver"/>
</dbReference>
<dbReference type="SUPFAM" id="SSF52172">
    <property type="entry name" value="CheY-like"/>
    <property type="match status" value="1"/>
</dbReference>
<dbReference type="Pfam" id="PF00072">
    <property type="entry name" value="Response_reg"/>
    <property type="match status" value="1"/>
</dbReference>
<gene>
    <name evidence="3" type="ORF">GCM10023184_08850</name>
</gene>
<evidence type="ECO:0000313" key="4">
    <source>
        <dbReference type="Proteomes" id="UP001501725"/>
    </source>
</evidence>